<evidence type="ECO:0000259" key="1">
    <source>
        <dbReference type="Pfam" id="PF00646"/>
    </source>
</evidence>
<sequence length="474" mass="52405">MDAILCDELLQEIFHRLPPPSSSAVSLVSKRWLRLYRSSKTSLSLRVSPLNSPIPSLSPFLSHYPLLSSLSLTTTTVSVGDTSTLSDHLLLSVSSSCPNLRNLRFLIGPVSFFSLLSLSTSCPRLTSLTITLSRPLSFHWLVSFLSLKALSVVFTGVSGELDSNELNTDQEHSDATVGSFDAELPLETLSLSGTRPGDYSLNWLWRNCKNLRRLQLRSCEGIGDNASFSSFVKCLKGLQEVELRTCRTIVGRVLLKLAENCISLNSLLVYDGGSNEALLQFITLSRCNLRKLDLRLPLDLNNNHLLAMAENFRGLSSLRLQSCCLITGEGLKTLGVAMSNGLEELGLMNCDVVEREPGFLTTLGQNLRRLRKLDLSYNEMLVDKEFISMLVSSNGLCELKLRGCKGLTNVALVSMSKNCKHLESVDILDCCGIEAEAVELFVLNSPQLRYIQVEKSKISSVARMWASNKFIEVN</sequence>
<reference evidence="2" key="1">
    <citation type="submission" date="2019-08" db="EMBL/GenBank/DDBJ databases">
        <title>Reference gene set and small RNA set construction with multiple tissues from Davidia involucrata Baill.</title>
        <authorList>
            <person name="Yang H."/>
            <person name="Zhou C."/>
            <person name="Li G."/>
            <person name="Wang J."/>
            <person name="Gao P."/>
            <person name="Wang M."/>
            <person name="Wang R."/>
            <person name="Zhao Y."/>
        </authorList>
    </citation>
    <scope>NUCLEOTIDE SEQUENCE</scope>
    <source>
        <tissue evidence="2">Mixed with DoveR01_LX</tissue>
    </source>
</reference>
<protein>
    <submittedName>
        <fullName evidence="2">Putative F-box/LRR-repeat protein 3</fullName>
    </submittedName>
</protein>
<evidence type="ECO:0000313" key="2">
    <source>
        <dbReference type="EMBL" id="MPA35138.1"/>
    </source>
</evidence>
<proteinExistence type="predicted"/>
<dbReference type="PANTHER" id="PTHR13318:SF77">
    <property type="entry name" value="F-BOX DOMAIN-CONTAINING PROTEIN"/>
    <property type="match status" value="1"/>
</dbReference>
<dbReference type="SUPFAM" id="SSF52047">
    <property type="entry name" value="RNI-like"/>
    <property type="match status" value="1"/>
</dbReference>
<dbReference type="AlphaFoldDB" id="A0A5B6YTX5"/>
<feature type="domain" description="F-box" evidence="1">
    <location>
        <begin position="5"/>
        <end position="35"/>
    </location>
</feature>
<dbReference type="Gene3D" id="3.80.10.10">
    <property type="entry name" value="Ribonuclease Inhibitor"/>
    <property type="match status" value="2"/>
</dbReference>
<gene>
    <name evidence="2" type="ORF">Din_004579</name>
</gene>
<dbReference type="InterPro" id="IPR001810">
    <property type="entry name" value="F-box_dom"/>
</dbReference>
<dbReference type="GO" id="GO:0031146">
    <property type="term" value="P:SCF-dependent proteasomal ubiquitin-dependent protein catabolic process"/>
    <property type="evidence" value="ECO:0007669"/>
    <property type="project" value="TreeGrafter"/>
</dbReference>
<accession>A0A5B6YTX5</accession>
<dbReference type="GO" id="GO:0019005">
    <property type="term" value="C:SCF ubiquitin ligase complex"/>
    <property type="evidence" value="ECO:0007669"/>
    <property type="project" value="TreeGrafter"/>
</dbReference>
<name>A0A5B6YTX5_DAVIN</name>
<dbReference type="Pfam" id="PF00646">
    <property type="entry name" value="F-box"/>
    <property type="match status" value="1"/>
</dbReference>
<dbReference type="InterPro" id="IPR036047">
    <property type="entry name" value="F-box-like_dom_sf"/>
</dbReference>
<dbReference type="InterPro" id="IPR006553">
    <property type="entry name" value="Leu-rich_rpt_Cys-con_subtyp"/>
</dbReference>
<dbReference type="PANTHER" id="PTHR13318">
    <property type="entry name" value="PARTNER OF PAIRED, ISOFORM B-RELATED"/>
    <property type="match status" value="1"/>
</dbReference>
<dbReference type="EMBL" id="GHES01004579">
    <property type="protein sequence ID" value="MPA35138.1"/>
    <property type="molecule type" value="Transcribed_RNA"/>
</dbReference>
<dbReference type="SMART" id="SM00367">
    <property type="entry name" value="LRR_CC"/>
    <property type="match status" value="5"/>
</dbReference>
<organism evidence="2">
    <name type="scientific">Davidia involucrata</name>
    <name type="common">Dove tree</name>
    <dbReference type="NCBI Taxonomy" id="16924"/>
    <lineage>
        <taxon>Eukaryota</taxon>
        <taxon>Viridiplantae</taxon>
        <taxon>Streptophyta</taxon>
        <taxon>Embryophyta</taxon>
        <taxon>Tracheophyta</taxon>
        <taxon>Spermatophyta</taxon>
        <taxon>Magnoliopsida</taxon>
        <taxon>eudicotyledons</taxon>
        <taxon>Gunneridae</taxon>
        <taxon>Pentapetalae</taxon>
        <taxon>asterids</taxon>
        <taxon>Cornales</taxon>
        <taxon>Nyssaceae</taxon>
        <taxon>Davidia</taxon>
    </lineage>
</organism>
<dbReference type="SUPFAM" id="SSF81383">
    <property type="entry name" value="F-box domain"/>
    <property type="match status" value="1"/>
</dbReference>
<dbReference type="InterPro" id="IPR032675">
    <property type="entry name" value="LRR_dom_sf"/>
</dbReference>